<dbReference type="AlphaFoldDB" id="A0A6G1EN05"/>
<name>A0A6G1EN05_9ORYZ</name>
<evidence type="ECO:0000313" key="1">
    <source>
        <dbReference type="EMBL" id="KAF0925975.1"/>
    </source>
</evidence>
<dbReference type="EMBL" id="SPHZ02000003">
    <property type="protein sequence ID" value="KAF0925975.1"/>
    <property type="molecule type" value="Genomic_DNA"/>
</dbReference>
<comment type="caution">
    <text evidence="1">The sequence shown here is derived from an EMBL/GenBank/DDBJ whole genome shotgun (WGS) entry which is preliminary data.</text>
</comment>
<accession>A0A6G1EN05</accession>
<protein>
    <submittedName>
        <fullName evidence="1">Uncharacterized protein</fullName>
    </submittedName>
</protein>
<gene>
    <name evidence="1" type="ORF">E2562_019043</name>
</gene>
<sequence>MPLSCCCHLCARTPPAPLEAYCGREARSGVTMEVEQAVALAAEGPTPRYPHSGAGCGLAAERPDLLRLNDRVAGAGQ</sequence>
<evidence type="ECO:0000313" key="2">
    <source>
        <dbReference type="Proteomes" id="UP000479710"/>
    </source>
</evidence>
<proteinExistence type="predicted"/>
<keyword evidence="2" id="KW-1185">Reference proteome</keyword>
<organism evidence="1 2">
    <name type="scientific">Oryza meyeriana var. granulata</name>
    <dbReference type="NCBI Taxonomy" id="110450"/>
    <lineage>
        <taxon>Eukaryota</taxon>
        <taxon>Viridiplantae</taxon>
        <taxon>Streptophyta</taxon>
        <taxon>Embryophyta</taxon>
        <taxon>Tracheophyta</taxon>
        <taxon>Spermatophyta</taxon>
        <taxon>Magnoliopsida</taxon>
        <taxon>Liliopsida</taxon>
        <taxon>Poales</taxon>
        <taxon>Poaceae</taxon>
        <taxon>BOP clade</taxon>
        <taxon>Oryzoideae</taxon>
        <taxon>Oryzeae</taxon>
        <taxon>Oryzinae</taxon>
        <taxon>Oryza</taxon>
        <taxon>Oryza meyeriana</taxon>
    </lineage>
</organism>
<reference evidence="1 2" key="1">
    <citation type="submission" date="2019-11" db="EMBL/GenBank/DDBJ databases">
        <title>Whole genome sequence of Oryza granulata.</title>
        <authorList>
            <person name="Li W."/>
        </authorList>
    </citation>
    <scope>NUCLEOTIDE SEQUENCE [LARGE SCALE GENOMIC DNA]</scope>
    <source>
        <strain evidence="2">cv. Menghai</strain>
        <tissue evidence="1">Leaf</tissue>
    </source>
</reference>
<dbReference type="Proteomes" id="UP000479710">
    <property type="component" value="Unassembled WGS sequence"/>
</dbReference>